<gene>
    <name evidence="1" type="ORF">K402DRAFT_426249</name>
</gene>
<dbReference type="EMBL" id="ML977137">
    <property type="protein sequence ID" value="KAF1992224.1"/>
    <property type="molecule type" value="Genomic_DNA"/>
</dbReference>
<evidence type="ECO:0000313" key="2">
    <source>
        <dbReference type="Proteomes" id="UP000800041"/>
    </source>
</evidence>
<organism evidence="1 2">
    <name type="scientific">Aulographum hederae CBS 113979</name>
    <dbReference type="NCBI Taxonomy" id="1176131"/>
    <lineage>
        <taxon>Eukaryota</taxon>
        <taxon>Fungi</taxon>
        <taxon>Dikarya</taxon>
        <taxon>Ascomycota</taxon>
        <taxon>Pezizomycotina</taxon>
        <taxon>Dothideomycetes</taxon>
        <taxon>Pleosporomycetidae</taxon>
        <taxon>Aulographales</taxon>
        <taxon>Aulographaceae</taxon>
    </lineage>
</organism>
<sequence length="199" mass="23072">MLHTYSASKYDQFRKEVYGDAEQSISKDIETSGYGISFLSEDAYGIFDEPAWRFGQSSFNLYSETKREQVGNANHDQDIKRKWKLVRQRIKNNQTIYVQGLCKEICLLALSFINDEKDALDTLKDCENCQPLSAEKVQRQRMRDMMTEAAWQHIDDNIPCYVKSIEENILPQFSGVGIEMLREALESAKKDYQEARRSG</sequence>
<evidence type="ECO:0000313" key="1">
    <source>
        <dbReference type="EMBL" id="KAF1992224.1"/>
    </source>
</evidence>
<accession>A0A6G1HGK8</accession>
<dbReference type="AlphaFoldDB" id="A0A6G1HGK8"/>
<proteinExistence type="predicted"/>
<protein>
    <submittedName>
        <fullName evidence="1">Uncharacterized protein</fullName>
    </submittedName>
</protein>
<dbReference type="Proteomes" id="UP000800041">
    <property type="component" value="Unassembled WGS sequence"/>
</dbReference>
<reference evidence="1" key="1">
    <citation type="journal article" date="2020" name="Stud. Mycol.">
        <title>101 Dothideomycetes genomes: a test case for predicting lifestyles and emergence of pathogens.</title>
        <authorList>
            <person name="Haridas S."/>
            <person name="Albert R."/>
            <person name="Binder M."/>
            <person name="Bloem J."/>
            <person name="Labutti K."/>
            <person name="Salamov A."/>
            <person name="Andreopoulos B."/>
            <person name="Baker S."/>
            <person name="Barry K."/>
            <person name="Bills G."/>
            <person name="Bluhm B."/>
            <person name="Cannon C."/>
            <person name="Castanera R."/>
            <person name="Culley D."/>
            <person name="Daum C."/>
            <person name="Ezra D."/>
            <person name="Gonzalez J."/>
            <person name="Henrissat B."/>
            <person name="Kuo A."/>
            <person name="Liang C."/>
            <person name="Lipzen A."/>
            <person name="Lutzoni F."/>
            <person name="Magnuson J."/>
            <person name="Mondo S."/>
            <person name="Nolan M."/>
            <person name="Ohm R."/>
            <person name="Pangilinan J."/>
            <person name="Park H.-J."/>
            <person name="Ramirez L."/>
            <person name="Alfaro M."/>
            <person name="Sun H."/>
            <person name="Tritt A."/>
            <person name="Yoshinaga Y."/>
            <person name="Zwiers L.-H."/>
            <person name="Turgeon B."/>
            <person name="Goodwin S."/>
            <person name="Spatafora J."/>
            <person name="Crous P."/>
            <person name="Grigoriev I."/>
        </authorList>
    </citation>
    <scope>NUCLEOTIDE SEQUENCE</scope>
    <source>
        <strain evidence="1">CBS 113979</strain>
    </source>
</reference>
<name>A0A6G1HGK8_9PEZI</name>
<keyword evidence="2" id="KW-1185">Reference proteome</keyword>